<gene>
    <name evidence="2" type="ORF">RUMHYD_03309</name>
</gene>
<dbReference type="Proteomes" id="UP000003100">
    <property type="component" value="Unassembled WGS sequence"/>
</dbReference>
<accession>C0CQZ5</accession>
<keyword evidence="3" id="KW-1185">Reference proteome</keyword>
<keyword evidence="1" id="KW-1133">Transmembrane helix</keyword>
<protein>
    <submittedName>
        <fullName evidence="2">Uncharacterized protein</fullName>
    </submittedName>
</protein>
<dbReference type="EMBL" id="ACBZ01000177">
    <property type="protein sequence ID" value="EEG47759.1"/>
    <property type="molecule type" value="Genomic_DNA"/>
</dbReference>
<proteinExistence type="predicted"/>
<dbReference type="RefSeq" id="WP_005951427.1">
    <property type="nucleotide sequence ID" value="NZ_CP136423.1"/>
</dbReference>
<feature type="transmembrane region" description="Helical" evidence="1">
    <location>
        <begin position="87"/>
        <end position="108"/>
    </location>
</feature>
<dbReference type="eggNOG" id="ENOG502ZXVQ">
    <property type="taxonomic scope" value="Bacteria"/>
</dbReference>
<dbReference type="AlphaFoldDB" id="C0CQZ5"/>
<evidence type="ECO:0000256" key="1">
    <source>
        <dbReference type="SAM" id="Phobius"/>
    </source>
</evidence>
<reference evidence="2 3" key="1">
    <citation type="submission" date="2009-01" db="EMBL/GenBank/DDBJ databases">
        <authorList>
            <person name="Fulton L."/>
            <person name="Clifton S."/>
            <person name="Fulton B."/>
            <person name="Xu J."/>
            <person name="Minx P."/>
            <person name="Pepin K.H."/>
            <person name="Johnson M."/>
            <person name="Bhonagiri V."/>
            <person name="Nash W.E."/>
            <person name="Mardis E.R."/>
            <person name="Wilson R.K."/>
        </authorList>
    </citation>
    <scope>NUCLEOTIDE SEQUENCE [LARGE SCALE GENOMIC DNA]</scope>
    <source>
        <strain evidence="3">DSM 10507 / JCM 14656 / S5a33</strain>
    </source>
</reference>
<dbReference type="GeneID" id="86822264"/>
<organism evidence="2 3">
    <name type="scientific">Blautia hydrogenotrophica (strain DSM 10507 / JCM 14656 / S5a33)</name>
    <name type="common">Ruminococcus hydrogenotrophicus</name>
    <dbReference type="NCBI Taxonomy" id="476272"/>
    <lineage>
        <taxon>Bacteria</taxon>
        <taxon>Bacillati</taxon>
        <taxon>Bacillota</taxon>
        <taxon>Clostridia</taxon>
        <taxon>Lachnospirales</taxon>
        <taxon>Lachnospiraceae</taxon>
        <taxon>Blautia</taxon>
    </lineage>
</organism>
<keyword evidence="1" id="KW-0472">Membrane</keyword>
<name>C0CQZ5_BLAHS</name>
<sequence>MLDKKSYKLLKKLSKVPFLTYSEINGVLKTNTNFEHEINEYTQHLCTLGYIQPHSSGVKGDFNSDIYDGYEINLNGQGYVDDKQEKFWQFLIPYCITTLVAIIALFVAA</sequence>
<reference evidence="2 3" key="2">
    <citation type="submission" date="2009-02" db="EMBL/GenBank/DDBJ databases">
        <title>Draft genome sequence of Blautia hydrogenotrophica DSM 10507 (Ruminococcus hydrogenotrophicus DSM 10507).</title>
        <authorList>
            <person name="Sudarsanam P."/>
            <person name="Ley R."/>
            <person name="Guruge J."/>
            <person name="Turnbaugh P.J."/>
            <person name="Mahowald M."/>
            <person name="Liep D."/>
            <person name="Gordon J."/>
        </authorList>
    </citation>
    <scope>NUCLEOTIDE SEQUENCE [LARGE SCALE GENOMIC DNA]</scope>
    <source>
        <strain evidence="3">DSM 10507 / JCM 14656 / S5a33</strain>
    </source>
</reference>
<evidence type="ECO:0000313" key="2">
    <source>
        <dbReference type="EMBL" id="EEG47759.1"/>
    </source>
</evidence>
<keyword evidence="1" id="KW-0812">Transmembrane</keyword>
<dbReference type="HOGENOM" id="CLU_2178718_0_0_9"/>
<evidence type="ECO:0000313" key="3">
    <source>
        <dbReference type="Proteomes" id="UP000003100"/>
    </source>
</evidence>
<comment type="caution">
    <text evidence="2">The sequence shown here is derived from an EMBL/GenBank/DDBJ whole genome shotgun (WGS) entry which is preliminary data.</text>
</comment>